<dbReference type="GO" id="GO:0016491">
    <property type="term" value="F:oxidoreductase activity"/>
    <property type="evidence" value="ECO:0007669"/>
    <property type="project" value="UniProtKB-KW"/>
</dbReference>
<evidence type="ECO:0000256" key="2">
    <source>
        <dbReference type="ARBA" id="ARBA00004275"/>
    </source>
</evidence>
<dbReference type="Gene3D" id="3.40.50.720">
    <property type="entry name" value="NAD(P)-binding Rossmann-like Domain"/>
    <property type="match status" value="1"/>
</dbReference>
<dbReference type="InterPro" id="IPR036291">
    <property type="entry name" value="NAD(P)-bd_dom_sf"/>
</dbReference>
<comment type="similarity">
    <text evidence="3">Belongs to the short-chain dehydrogenases/reductases (SDR) family.</text>
</comment>
<evidence type="ECO:0000256" key="6">
    <source>
        <dbReference type="ARBA" id="ARBA00023128"/>
    </source>
</evidence>
<dbReference type="Proteomes" id="UP000515146">
    <property type="component" value="Unplaced"/>
</dbReference>
<dbReference type="InterPro" id="IPR002347">
    <property type="entry name" value="SDR_fam"/>
</dbReference>
<feature type="domain" description="SCP2" evidence="10">
    <location>
        <begin position="82"/>
        <end position="171"/>
    </location>
</feature>
<dbReference type="InParanoid" id="A0A6P6XWQ1"/>
<protein>
    <recommendedName>
        <fullName evidence="8">Hydroxysteroid dehydrogenase-like protein 2</fullName>
    </recommendedName>
</protein>
<dbReference type="OrthoDB" id="5327538at2759"/>
<dbReference type="GO" id="GO:0005777">
    <property type="term" value="C:peroxisome"/>
    <property type="evidence" value="ECO:0007669"/>
    <property type="project" value="UniProtKB-SubCell"/>
</dbReference>
<evidence type="ECO:0000256" key="3">
    <source>
        <dbReference type="ARBA" id="ARBA00006484"/>
    </source>
</evidence>
<comment type="subcellular location">
    <subcellularLocation>
        <location evidence="1">Mitochondrion</location>
    </subcellularLocation>
    <subcellularLocation>
        <location evidence="2">Peroxisome</location>
    </subcellularLocation>
</comment>
<dbReference type="CDD" id="cd09762">
    <property type="entry name" value="HSDL2_SDR_c"/>
    <property type="match status" value="1"/>
</dbReference>
<dbReference type="InterPro" id="IPR051935">
    <property type="entry name" value="HSDL2"/>
</dbReference>
<dbReference type="PRINTS" id="PR00081">
    <property type="entry name" value="GDHRDH"/>
</dbReference>
<evidence type="ECO:0000256" key="8">
    <source>
        <dbReference type="ARBA" id="ARBA00040243"/>
    </source>
</evidence>
<proteinExistence type="inferred from homology"/>
<dbReference type="CTD" id="84263"/>
<evidence type="ECO:0000256" key="1">
    <source>
        <dbReference type="ARBA" id="ARBA00004173"/>
    </source>
</evidence>
<keyword evidence="11" id="KW-1185">Reference proteome</keyword>
<dbReference type="AlphaFoldDB" id="A0A6P6XWQ1"/>
<dbReference type="RefSeq" id="XP_027197316.1">
    <property type="nucleotide sequence ID" value="XM_027341515.1"/>
</dbReference>
<dbReference type="FunCoup" id="A0A6P6XWQ1">
    <property type="interactions" value="886"/>
</dbReference>
<dbReference type="FunFam" id="3.40.50.720:FF:000301">
    <property type="entry name" value="Hydroxysteroid dehydrogenase like 2"/>
    <property type="match status" value="1"/>
</dbReference>
<feature type="compositionally biased region" description="Low complexity" evidence="9">
    <location>
        <begin position="473"/>
        <end position="483"/>
    </location>
</feature>
<gene>
    <name evidence="12" type="primary">LOC113791708</name>
</gene>
<keyword evidence="5" id="KW-0560">Oxidoreductase</keyword>
<evidence type="ECO:0000256" key="4">
    <source>
        <dbReference type="ARBA" id="ARBA00022857"/>
    </source>
</evidence>
<dbReference type="InterPro" id="IPR036527">
    <property type="entry name" value="SCP2_sterol-bd_dom_sf"/>
</dbReference>
<keyword evidence="6" id="KW-0496">Mitochondrion</keyword>
<dbReference type="Pfam" id="PF02036">
    <property type="entry name" value="SCP2"/>
    <property type="match status" value="2"/>
</dbReference>
<accession>A0A6P6XWQ1</accession>
<evidence type="ECO:0000256" key="9">
    <source>
        <dbReference type="SAM" id="MobiDB-lite"/>
    </source>
</evidence>
<evidence type="ECO:0000259" key="10">
    <source>
        <dbReference type="Pfam" id="PF02036"/>
    </source>
</evidence>
<evidence type="ECO:0000313" key="12">
    <source>
        <dbReference type="RefSeq" id="XP_027197316.1"/>
    </source>
</evidence>
<sequence>MFIKQSSSLIGKSALTMLSCRTKPIPMARFVHQMMNKNTSSSMLAIRSNASIFNGNQQLRWFADATPIETEKLFEKAKTLVDDKLKSEINATMVFCISGKNILFDANKDRPLKIEVCAGDPPKADVTFIADDKVFMKLAKGEMKSTMAFMTGKLKIKGDIKLAQRAEKMFKALQNEVSFAGKTVFVTGGSRGIGKAIALKMAKDGCNVVIAAKTTDPHPKLEGTIYTAAKEIEDNGGKCLPVQCDLREEEAVVRAIKQAIDKFGKIDVLVNNASAISLTGTQETTMKKYDLMNQINARGTFMASKYCIPHLKQSSNPHILNLSPPLEMKPRWFAPHVAYSMAKFGMSLCVLGMAEEFKDQGIAVNALWPRTAIWTAAMGMLSGGQQEIAKMCRKIDIMADAAYAITSRNSKSCTGNFFIDEEVLRNEGIKDFDPYAIEPGNQLMGDFFIPERVMDGLAGMAGTSEEGKTSMTDDSSSSSPSSDRIMDVLNQAKSKMTDKIKDEINAVLVFIVSGRTYLFDSHSTRPLKIESLNKAPDSFDVQMITDEETFIQMAMGKIKPTNAFMSGKLKIKGNLQLAIKAEKIFKTVNNNS</sequence>
<dbReference type="Pfam" id="PF00106">
    <property type="entry name" value="adh_short"/>
    <property type="match status" value="1"/>
</dbReference>
<keyword evidence="7" id="KW-0576">Peroxisome</keyword>
<dbReference type="Gene3D" id="3.30.1050.10">
    <property type="entry name" value="SCP2 sterol-binding domain"/>
    <property type="match status" value="2"/>
</dbReference>
<keyword evidence="4" id="KW-0521">NADP</keyword>
<dbReference type="PANTHER" id="PTHR42808">
    <property type="entry name" value="HYDROXYSTEROID DEHYDROGENASE-LIKE PROTEIN 2"/>
    <property type="match status" value="1"/>
</dbReference>
<dbReference type="InterPro" id="IPR003033">
    <property type="entry name" value="SCP2_sterol-bd_dom"/>
</dbReference>
<feature type="domain" description="SCP2" evidence="10">
    <location>
        <begin position="498"/>
        <end position="586"/>
    </location>
</feature>
<dbReference type="SUPFAM" id="SSF51735">
    <property type="entry name" value="NAD(P)-binding Rossmann-fold domains"/>
    <property type="match status" value="1"/>
</dbReference>
<evidence type="ECO:0000313" key="11">
    <source>
        <dbReference type="Proteomes" id="UP000515146"/>
    </source>
</evidence>
<dbReference type="GO" id="GO:0005739">
    <property type="term" value="C:mitochondrion"/>
    <property type="evidence" value="ECO:0007669"/>
    <property type="project" value="UniProtKB-SubCell"/>
</dbReference>
<feature type="region of interest" description="Disordered" evidence="9">
    <location>
        <begin position="461"/>
        <end position="483"/>
    </location>
</feature>
<evidence type="ECO:0000256" key="5">
    <source>
        <dbReference type="ARBA" id="ARBA00023002"/>
    </source>
</evidence>
<dbReference type="OMA" id="STNFFDM"/>
<reference evidence="12" key="1">
    <citation type="submission" date="2025-08" db="UniProtKB">
        <authorList>
            <consortium name="RefSeq"/>
        </authorList>
    </citation>
    <scope>IDENTIFICATION</scope>
    <source>
        <strain evidence="12">Airmid</strain>
    </source>
</reference>
<organism evidence="11 12">
    <name type="scientific">Dermatophagoides pteronyssinus</name>
    <name type="common">European house dust mite</name>
    <dbReference type="NCBI Taxonomy" id="6956"/>
    <lineage>
        <taxon>Eukaryota</taxon>
        <taxon>Metazoa</taxon>
        <taxon>Ecdysozoa</taxon>
        <taxon>Arthropoda</taxon>
        <taxon>Chelicerata</taxon>
        <taxon>Arachnida</taxon>
        <taxon>Acari</taxon>
        <taxon>Acariformes</taxon>
        <taxon>Sarcoptiformes</taxon>
        <taxon>Astigmata</taxon>
        <taxon>Psoroptidia</taxon>
        <taxon>Analgoidea</taxon>
        <taxon>Pyroglyphidae</taxon>
        <taxon>Dermatophagoidinae</taxon>
        <taxon>Dermatophagoides</taxon>
    </lineage>
</organism>
<dbReference type="PANTHER" id="PTHR42808:SF3">
    <property type="entry name" value="HYDROXYSTEROID DEHYDROGENASE-LIKE PROTEIN 2"/>
    <property type="match status" value="1"/>
</dbReference>
<dbReference type="KEGG" id="dpte:113791708"/>
<dbReference type="NCBIfam" id="NF006133">
    <property type="entry name" value="PRK08278.1"/>
    <property type="match status" value="1"/>
</dbReference>
<dbReference type="SUPFAM" id="SSF55718">
    <property type="entry name" value="SCP-like"/>
    <property type="match status" value="2"/>
</dbReference>
<name>A0A6P6XWQ1_DERPT</name>
<evidence type="ECO:0000256" key="7">
    <source>
        <dbReference type="ARBA" id="ARBA00023140"/>
    </source>
</evidence>